<dbReference type="GO" id="GO:0008757">
    <property type="term" value="F:S-adenosylmethionine-dependent methyltransferase activity"/>
    <property type="evidence" value="ECO:0007669"/>
    <property type="project" value="UniProtKB-ARBA"/>
</dbReference>
<dbReference type="Pfam" id="PF05033">
    <property type="entry name" value="Pre-SET"/>
    <property type="match status" value="1"/>
</dbReference>
<dbReference type="AlphaFoldDB" id="A0A9J6H348"/>
<dbReference type="OrthoDB" id="616263at2759"/>
<protein>
    <recommendedName>
        <fullName evidence="12">Histone-lysine N-methyltransferase SETMAR</fullName>
    </recommendedName>
</protein>
<dbReference type="InterPro" id="IPR050973">
    <property type="entry name" value="H3K9_Histone-Lys_N-MTase"/>
</dbReference>
<keyword evidence="3" id="KW-0489">Methyltransferase</keyword>
<evidence type="ECO:0000313" key="11">
    <source>
        <dbReference type="Proteomes" id="UP000821853"/>
    </source>
</evidence>
<dbReference type="InterPro" id="IPR007728">
    <property type="entry name" value="Pre-SET_dom"/>
</dbReference>
<dbReference type="SMART" id="SM00317">
    <property type="entry name" value="SET"/>
    <property type="match status" value="1"/>
</dbReference>
<evidence type="ECO:0000256" key="3">
    <source>
        <dbReference type="ARBA" id="ARBA00022603"/>
    </source>
</evidence>
<feature type="domain" description="SET" evidence="8">
    <location>
        <begin position="112"/>
        <end position="233"/>
    </location>
</feature>
<dbReference type="GO" id="GO:0005694">
    <property type="term" value="C:chromosome"/>
    <property type="evidence" value="ECO:0007669"/>
    <property type="project" value="UniProtKB-SubCell"/>
</dbReference>
<reference evidence="10 11" key="1">
    <citation type="journal article" date="2020" name="Cell">
        <title>Large-Scale Comparative Analyses of Tick Genomes Elucidate Their Genetic Diversity and Vector Capacities.</title>
        <authorList>
            <consortium name="Tick Genome and Microbiome Consortium (TIGMIC)"/>
            <person name="Jia N."/>
            <person name="Wang J."/>
            <person name="Shi W."/>
            <person name="Du L."/>
            <person name="Sun Y."/>
            <person name="Zhan W."/>
            <person name="Jiang J.F."/>
            <person name="Wang Q."/>
            <person name="Zhang B."/>
            <person name="Ji P."/>
            <person name="Bell-Sakyi L."/>
            <person name="Cui X.M."/>
            <person name="Yuan T.T."/>
            <person name="Jiang B.G."/>
            <person name="Yang W.F."/>
            <person name="Lam T.T."/>
            <person name="Chang Q.C."/>
            <person name="Ding S.J."/>
            <person name="Wang X.J."/>
            <person name="Zhu J.G."/>
            <person name="Ruan X.D."/>
            <person name="Zhao L."/>
            <person name="Wei J.T."/>
            <person name="Ye R.Z."/>
            <person name="Que T.C."/>
            <person name="Du C.H."/>
            <person name="Zhou Y.H."/>
            <person name="Cheng J.X."/>
            <person name="Dai P.F."/>
            <person name="Guo W.B."/>
            <person name="Han X.H."/>
            <person name="Huang E.J."/>
            <person name="Li L.F."/>
            <person name="Wei W."/>
            <person name="Gao Y.C."/>
            <person name="Liu J.Z."/>
            <person name="Shao H.Z."/>
            <person name="Wang X."/>
            <person name="Wang C.C."/>
            <person name="Yang T.C."/>
            <person name="Huo Q.B."/>
            <person name="Li W."/>
            <person name="Chen H.Y."/>
            <person name="Chen S.E."/>
            <person name="Zhou L.G."/>
            <person name="Ni X.B."/>
            <person name="Tian J.H."/>
            <person name="Sheng Y."/>
            <person name="Liu T."/>
            <person name="Pan Y.S."/>
            <person name="Xia L.Y."/>
            <person name="Li J."/>
            <person name="Zhao F."/>
            <person name="Cao W.C."/>
        </authorList>
    </citation>
    <scope>NUCLEOTIDE SEQUENCE [LARGE SCALE GENOMIC DNA]</scope>
    <source>
        <strain evidence="10">HaeL-2018</strain>
    </source>
</reference>
<dbReference type="GO" id="GO:0005634">
    <property type="term" value="C:nucleus"/>
    <property type="evidence" value="ECO:0007669"/>
    <property type="project" value="InterPro"/>
</dbReference>
<dbReference type="InterPro" id="IPR003616">
    <property type="entry name" value="Post-SET_dom"/>
</dbReference>
<evidence type="ECO:0000256" key="1">
    <source>
        <dbReference type="ARBA" id="ARBA00004286"/>
    </source>
</evidence>
<proteinExistence type="predicted"/>
<dbReference type="GO" id="GO:0032259">
    <property type="term" value="P:methylation"/>
    <property type="evidence" value="ECO:0007669"/>
    <property type="project" value="UniProtKB-KW"/>
</dbReference>
<dbReference type="PROSITE" id="PS50868">
    <property type="entry name" value="POST_SET"/>
    <property type="match status" value="1"/>
</dbReference>
<keyword evidence="7" id="KW-0862">Zinc</keyword>
<dbReference type="InterPro" id="IPR001214">
    <property type="entry name" value="SET_dom"/>
</dbReference>
<keyword evidence="4" id="KW-0808">Transferase</keyword>
<evidence type="ECO:0000313" key="10">
    <source>
        <dbReference type="EMBL" id="KAH9382173.1"/>
    </source>
</evidence>
<keyword evidence="6" id="KW-0479">Metal-binding</keyword>
<gene>
    <name evidence="10" type="ORF">HPB48_010452</name>
</gene>
<dbReference type="InterPro" id="IPR046341">
    <property type="entry name" value="SET_dom_sf"/>
</dbReference>
<evidence type="ECO:0000256" key="6">
    <source>
        <dbReference type="ARBA" id="ARBA00022723"/>
    </source>
</evidence>
<sequence>MPACDDISGGLERTPVSFLNDLDGEDLPYFEYTTANVPGPGSDEQAFSEALCSCDCEAACDARCPCLARSSRARVPGTRHPGCVGFSPVECSPLCSCDATCPNRHVQRGLRHRLQVFKTRAKGFGVRALERIPCGSYVCSYAGEVIGLDVARKRVARLDPDRDSNYVMVLREGGVTTLAVDPSGVGGVGRFLNHSCEPNLAMTPVRTECAVPELALFAVRDIGAGEELTYDYSDGSSTKAGVKPCSCGSARCCGWLPFDADVLGV</sequence>
<keyword evidence="2" id="KW-0158">Chromosome</keyword>
<keyword evidence="5" id="KW-0949">S-adenosyl-L-methionine</keyword>
<evidence type="ECO:0000256" key="2">
    <source>
        <dbReference type="ARBA" id="ARBA00022454"/>
    </source>
</evidence>
<comment type="caution">
    <text evidence="10">The sequence shown here is derived from an EMBL/GenBank/DDBJ whole genome shotgun (WGS) entry which is preliminary data.</text>
</comment>
<comment type="subcellular location">
    <subcellularLocation>
        <location evidence="1">Chromosome</location>
    </subcellularLocation>
</comment>
<dbReference type="GO" id="GO:0008170">
    <property type="term" value="F:N-methyltransferase activity"/>
    <property type="evidence" value="ECO:0007669"/>
    <property type="project" value="UniProtKB-ARBA"/>
</dbReference>
<feature type="domain" description="Post-SET" evidence="9">
    <location>
        <begin position="241"/>
        <end position="257"/>
    </location>
</feature>
<dbReference type="GO" id="GO:0042054">
    <property type="term" value="F:histone methyltransferase activity"/>
    <property type="evidence" value="ECO:0007669"/>
    <property type="project" value="InterPro"/>
</dbReference>
<dbReference type="PANTHER" id="PTHR46223">
    <property type="entry name" value="HISTONE-LYSINE N-METHYLTRANSFERASE SUV39H"/>
    <property type="match status" value="1"/>
</dbReference>
<evidence type="ECO:0000256" key="4">
    <source>
        <dbReference type="ARBA" id="ARBA00022679"/>
    </source>
</evidence>
<keyword evidence="11" id="KW-1185">Reference proteome</keyword>
<evidence type="ECO:0000256" key="5">
    <source>
        <dbReference type="ARBA" id="ARBA00022691"/>
    </source>
</evidence>
<dbReference type="OMA" id="VDSMVPK"/>
<dbReference type="Gene3D" id="2.170.270.10">
    <property type="entry name" value="SET domain"/>
    <property type="match status" value="1"/>
</dbReference>
<dbReference type="GO" id="GO:0008270">
    <property type="term" value="F:zinc ion binding"/>
    <property type="evidence" value="ECO:0007669"/>
    <property type="project" value="InterPro"/>
</dbReference>
<evidence type="ECO:0000259" key="9">
    <source>
        <dbReference type="PROSITE" id="PS50868"/>
    </source>
</evidence>
<dbReference type="SUPFAM" id="SSF82199">
    <property type="entry name" value="SET domain"/>
    <property type="match status" value="1"/>
</dbReference>
<organism evidence="10 11">
    <name type="scientific">Haemaphysalis longicornis</name>
    <name type="common">Bush tick</name>
    <dbReference type="NCBI Taxonomy" id="44386"/>
    <lineage>
        <taxon>Eukaryota</taxon>
        <taxon>Metazoa</taxon>
        <taxon>Ecdysozoa</taxon>
        <taxon>Arthropoda</taxon>
        <taxon>Chelicerata</taxon>
        <taxon>Arachnida</taxon>
        <taxon>Acari</taxon>
        <taxon>Parasitiformes</taxon>
        <taxon>Ixodida</taxon>
        <taxon>Ixodoidea</taxon>
        <taxon>Ixodidae</taxon>
        <taxon>Haemaphysalinae</taxon>
        <taxon>Haemaphysalis</taxon>
    </lineage>
</organism>
<dbReference type="PANTHER" id="PTHR46223:SF3">
    <property type="entry name" value="HISTONE-LYSINE N-METHYLTRANSFERASE SET-23"/>
    <property type="match status" value="1"/>
</dbReference>
<dbReference type="EMBL" id="JABSTR010000011">
    <property type="protein sequence ID" value="KAH9382173.1"/>
    <property type="molecule type" value="Genomic_DNA"/>
</dbReference>
<name>A0A9J6H348_HAELO</name>
<dbReference type="PROSITE" id="PS50280">
    <property type="entry name" value="SET"/>
    <property type="match status" value="1"/>
</dbReference>
<evidence type="ECO:0000259" key="8">
    <source>
        <dbReference type="PROSITE" id="PS50280"/>
    </source>
</evidence>
<evidence type="ECO:0008006" key="12">
    <source>
        <dbReference type="Google" id="ProtNLM"/>
    </source>
</evidence>
<dbReference type="VEuPathDB" id="VectorBase:HLOH_053934"/>
<dbReference type="Pfam" id="PF00856">
    <property type="entry name" value="SET"/>
    <property type="match status" value="1"/>
</dbReference>
<accession>A0A9J6H348</accession>
<dbReference type="Proteomes" id="UP000821853">
    <property type="component" value="Chromosome 9"/>
</dbReference>
<evidence type="ECO:0000256" key="7">
    <source>
        <dbReference type="ARBA" id="ARBA00022833"/>
    </source>
</evidence>
<dbReference type="SMART" id="SM00468">
    <property type="entry name" value="PreSET"/>
    <property type="match status" value="1"/>
</dbReference>